<keyword evidence="11 16" id="KW-0460">Magnesium</keyword>
<evidence type="ECO:0000259" key="18">
    <source>
        <dbReference type="PROSITE" id="PS50173"/>
    </source>
</evidence>
<gene>
    <name evidence="16 19" type="primary">dinB</name>
    <name evidence="19" type="ORF">FVR03_16235</name>
</gene>
<comment type="cofactor">
    <cofactor evidence="16">
        <name>Mg(2+)</name>
        <dbReference type="ChEBI" id="CHEBI:18420"/>
    </cofactor>
    <text evidence="16">Binds 2 magnesium ions per subunit.</text>
</comment>
<dbReference type="PROSITE" id="PS50173">
    <property type="entry name" value="UMUC"/>
    <property type="match status" value="1"/>
</dbReference>
<dbReference type="Pfam" id="PF11799">
    <property type="entry name" value="IMS_C"/>
    <property type="match status" value="1"/>
</dbReference>
<dbReference type="FunFam" id="3.30.1490.100:FF:000004">
    <property type="entry name" value="DNA polymerase IV"/>
    <property type="match status" value="1"/>
</dbReference>
<dbReference type="InterPro" id="IPR043502">
    <property type="entry name" value="DNA/RNA_pol_sf"/>
</dbReference>
<evidence type="ECO:0000256" key="5">
    <source>
        <dbReference type="ARBA" id="ARBA00022490"/>
    </source>
</evidence>
<dbReference type="Pfam" id="PF00817">
    <property type="entry name" value="IMS"/>
    <property type="match status" value="1"/>
</dbReference>
<evidence type="ECO:0000256" key="14">
    <source>
        <dbReference type="ARBA" id="ARBA00023204"/>
    </source>
</evidence>
<dbReference type="Gene3D" id="3.30.70.270">
    <property type="match status" value="1"/>
</dbReference>
<dbReference type="PANTHER" id="PTHR11076:SF33">
    <property type="entry name" value="DNA POLYMERASE KAPPA"/>
    <property type="match status" value="1"/>
</dbReference>
<evidence type="ECO:0000256" key="12">
    <source>
        <dbReference type="ARBA" id="ARBA00022932"/>
    </source>
</evidence>
<keyword evidence="12 16" id="KW-0239">DNA-directed DNA polymerase</keyword>
<comment type="caution">
    <text evidence="19">The sequence shown here is derived from an EMBL/GenBank/DDBJ whole genome shotgun (WGS) entry which is preliminary data.</text>
</comment>
<feature type="active site" evidence="16">
    <location>
        <position position="108"/>
    </location>
</feature>
<dbReference type="InterPro" id="IPR001126">
    <property type="entry name" value="UmuC"/>
</dbReference>
<evidence type="ECO:0000256" key="13">
    <source>
        <dbReference type="ARBA" id="ARBA00023125"/>
    </source>
</evidence>
<keyword evidence="10 16" id="KW-0227">DNA damage</keyword>
<comment type="subcellular location">
    <subcellularLocation>
        <location evidence="1 16">Cytoplasm</location>
    </subcellularLocation>
</comment>
<evidence type="ECO:0000256" key="17">
    <source>
        <dbReference type="SAM" id="Coils"/>
    </source>
</evidence>
<evidence type="ECO:0000256" key="11">
    <source>
        <dbReference type="ARBA" id="ARBA00022842"/>
    </source>
</evidence>
<comment type="catalytic activity">
    <reaction evidence="15 16">
        <text>DNA(n) + a 2'-deoxyribonucleoside 5'-triphosphate = DNA(n+1) + diphosphate</text>
        <dbReference type="Rhea" id="RHEA:22508"/>
        <dbReference type="Rhea" id="RHEA-COMP:17339"/>
        <dbReference type="Rhea" id="RHEA-COMP:17340"/>
        <dbReference type="ChEBI" id="CHEBI:33019"/>
        <dbReference type="ChEBI" id="CHEBI:61560"/>
        <dbReference type="ChEBI" id="CHEBI:173112"/>
        <dbReference type="EC" id="2.7.7.7"/>
    </reaction>
</comment>
<keyword evidence="14 16" id="KW-0234">DNA repair</keyword>
<dbReference type="GO" id="GO:0003887">
    <property type="term" value="F:DNA-directed DNA polymerase activity"/>
    <property type="evidence" value="ECO:0007669"/>
    <property type="project" value="UniProtKB-UniRule"/>
</dbReference>
<evidence type="ECO:0000256" key="4">
    <source>
        <dbReference type="ARBA" id="ARBA00022457"/>
    </source>
</evidence>
<protein>
    <recommendedName>
        <fullName evidence="16">DNA polymerase IV</fullName>
        <shortName evidence="16">Pol IV</shortName>
        <ecNumber evidence="16">2.7.7.7</ecNumber>
    </recommendedName>
</protein>
<accession>A0A5C8JEZ2</accession>
<dbReference type="GO" id="GO:0005829">
    <property type="term" value="C:cytosol"/>
    <property type="evidence" value="ECO:0007669"/>
    <property type="project" value="TreeGrafter"/>
</dbReference>
<dbReference type="InterPro" id="IPR043128">
    <property type="entry name" value="Rev_trsase/Diguanyl_cyclase"/>
</dbReference>
<dbReference type="SUPFAM" id="SSF100879">
    <property type="entry name" value="Lesion bypass DNA polymerase (Y-family), little finger domain"/>
    <property type="match status" value="1"/>
</dbReference>
<evidence type="ECO:0000313" key="20">
    <source>
        <dbReference type="Proteomes" id="UP000321926"/>
    </source>
</evidence>
<name>A0A5C8JEZ2_9BACT</name>
<evidence type="ECO:0000256" key="10">
    <source>
        <dbReference type="ARBA" id="ARBA00022763"/>
    </source>
</evidence>
<evidence type="ECO:0000256" key="2">
    <source>
        <dbReference type="ARBA" id="ARBA00010945"/>
    </source>
</evidence>
<proteinExistence type="inferred from homology"/>
<keyword evidence="17" id="KW-0175">Coiled coil</keyword>
<dbReference type="Proteomes" id="UP000321926">
    <property type="component" value="Unassembled WGS sequence"/>
</dbReference>
<dbReference type="SUPFAM" id="SSF56672">
    <property type="entry name" value="DNA/RNA polymerases"/>
    <property type="match status" value="1"/>
</dbReference>
<evidence type="ECO:0000256" key="15">
    <source>
        <dbReference type="ARBA" id="ARBA00049244"/>
    </source>
</evidence>
<comment type="similarity">
    <text evidence="2 16">Belongs to the DNA polymerase type-Y family.</text>
</comment>
<keyword evidence="4 16" id="KW-0515">Mutator protein</keyword>
<keyword evidence="7 16" id="KW-0548">Nucleotidyltransferase</keyword>
<dbReference type="Gene3D" id="3.40.1170.60">
    <property type="match status" value="1"/>
</dbReference>
<dbReference type="InterPro" id="IPR036775">
    <property type="entry name" value="DNA_pol_Y-fam_lit_finger_sf"/>
</dbReference>
<evidence type="ECO:0000256" key="7">
    <source>
        <dbReference type="ARBA" id="ARBA00022695"/>
    </source>
</evidence>
<dbReference type="CDD" id="cd03586">
    <property type="entry name" value="PolY_Pol_IV_kappa"/>
    <property type="match status" value="1"/>
</dbReference>
<keyword evidence="13 16" id="KW-0238">DNA-binding</keyword>
<dbReference type="FunFam" id="1.10.150.20:FF:000019">
    <property type="entry name" value="DNA polymerase IV"/>
    <property type="match status" value="1"/>
</dbReference>
<dbReference type="FunFam" id="3.40.1170.60:FF:000001">
    <property type="entry name" value="DNA polymerase IV"/>
    <property type="match status" value="1"/>
</dbReference>
<comment type="function">
    <text evidence="16">Poorly processive, error-prone DNA polymerase involved in untargeted mutagenesis. Copies undamaged DNA at stalled replication forks, which arise in vivo from mismatched or misaligned primer ends. These misaligned primers can be extended by PolIV. Exhibits no 3'-5' exonuclease (proofreading) activity. May be involved in translesional synthesis, in conjunction with the beta clamp from PolIII.</text>
</comment>
<keyword evidence="8 16" id="KW-0235">DNA replication</keyword>
<dbReference type="NCBIfam" id="NF010731">
    <property type="entry name" value="PRK14133.1"/>
    <property type="match status" value="1"/>
</dbReference>
<feature type="coiled-coil region" evidence="17">
    <location>
        <begin position="257"/>
        <end position="284"/>
    </location>
</feature>
<feature type="binding site" evidence="16">
    <location>
        <position position="13"/>
    </location>
    <ligand>
        <name>Mg(2+)</name>
        <dbReference type="ChEBI" id="CHEBI:18420"/>
    </ligand>
</feature>
<dbReference type="HAMAP" id="MF_01113">
    <property type="entry name" value="DNApol_IV"/>
    <property type="match status" value="1"/>
</dbReference>
<sequence length="360" mass="40431">MLSQPIRKIIHIDMDAFYASVEQRDNPELRGKPVAVGGSKARGVVAAASYEARKFGVFSAMASRIAIQKCPQLIFVKPRFDVYSSVSRQIREIFHAYTDLVEPLSLDEAYLDVTENKVAMPSASIIAHQIKARILEETNLTASAGVSFNKFLAKIASDMNKPNGFTLITPDKAEALVAGLGIEKFHGIGKVTAAKMQAMGIATGADLRERSEQELVQRFGKVGRYYFRIARAQDERLVQPHRVRKSIGSERTFDADISEEEEMLERLQFLAQEVAQDMQRLQATAKTVTLKLKYFDFTLQTRSKTLLHYLSSSDALFTVARDLLRNPMLPAYPVRLLGISVSNLLYQHDLQANYQLTFDF</sequence>
<evidence type="ECO:0000256" key="8">
    <source>
        <dbReference type="ARBA" id="ARBA00022705"/>
    </source>
</evidence>
<dbReference type="InterPro" id="IPR017961">
    <property type="entry name" value="DNA_pol_Y-fam_little_finger"/>
</dbReference>
<dbReference type="InterPro" id="IPR050116">
    <property type="entry name" value="DNA_polymerase-Y"/>
</dbReference>
<dbReference type="NCBIfam" id="NF002677">
    <property type="entry name" value="PRK02406.1"/>
    <property type="match status" value="1"/>
</dbReference>
<dbReference type="InterPro" id="IPR022880">
    <property type="entry name" value="DNApol_IV"/>
</dbReference>
<keyword evidence="9 16" id="KW-0479">Metal-binding</keyword>
<feature type="binding site" evidence="16">
    <location>
        <position position="107"/>
    </location>
    <ligand>
        <name>Mg(2+)</name>
        <dbReference type="ChEBI" id="CHEBI:18420"/>
    </ligand>
</feature>
<dbReference type="EC" id="2.7.7.7" evidence="16"/>
<keyword evidence="20" id="KW-1185">Reference proteome</keyword>
<dbReference type="GO" id="GO:0003684">
    <property type="term" value="F:damaged DNA binding"/>
    <property type="evidence" value="ECO:0007669"/>
    <property type="project" value="InterPro"/>
</dbReference>
<evidence type="ECO:0000313" key="19">
    <source>
        <dbReference type="EMBL" id="TXK37025.1"/>
    </source>
</evidence>
<dbReference type="AlphaFoldDB" id="A0A5C8JEZ2"/>
<dbReference type="Gene3D" id="1.10.150.20">
    <property type="entry name" value="5' to 3' exonuclease, C-terminal subdomain"/>
    <property type="match status" value="1"/>
</dbReference>
<keyword evidence="5 16" id="KW-0963">Cytoplasm</keyword>
<evidence type="ECO:0000256" key="6">
    <source>
        <dbReference type="ARBA" id="ARBA00022679"/>
    </source>
</evidence>
<organism evidence="19 20">
    <name type="scientific">Pontibacter qinzhouensis</name>
    <dbReference type="NCBI Taxonomy" id="2603253"/>
    <lineage>
        <taxon>Bacteria</taxon>
        <taxon>Pseudomonadati</taxon>
        <taxon>Bacteroidota</taxon>
        <taxon>Cytophagia</taxon>
        <taxon>Cytophagales</taxon>
        <taxon>Hymenobacteraceae</taxon>
        <taxon>Pontibacter</taxon>
    </lineage>
</organism>
<dbReference type="GO" id="GO:0006281">
    <property type="term" value="P:DNA repair"/>
    <property type="evidence" value="ECO:0007669"/>
    <property type="project" value="UniProtKB-UniRule"/>
</dbReference>
<comment type="subunit">
    <text evidence="3 16">Monomer.</text>
</comment>
<dbReference type="PANTHER" id="PTHR11076">
    <property type="entry name" value="DNA REPAIR POLYMERASE UMUC / TRANSFERASE FAMILY MEMBER"/>
    <property type="match status" value="1"/>
</dbReference>
<feature type="site" description="Substrate discrimination" evidence="16">
    <location>
        <position position="18"/>
    </location>
</feature>
<evidence type="ECO:0000256" key="16">
    <source>
        <dbReference type="HAMAP-Rule" id="MF_01113"/>
    </source>
</evidence>
<dbReference type="GO" id="GO:0009432">
    <property type="term" value="P:SOS response"/>
    <property type="evidence" value="ECO:0007669"/>
    <property type="project" value="UniProtKB-ARBA"/>
</dbReference>
<dbReference type="GO" id="GO:0006261">
    <property type="term" value="P:DNA-templated DNA replication"/>
    <property type="evidence" value="ECO:0007669"/>
    <property type="project" value="UniProtKB-UniRule"/>
</dbReference>
<dbReference type="Gene3D" id="3.30.1490.100">
    <property type="entry name" value="DNA polymerase, Y-family, little finger domain"/>
    <property type="match status" value="1"/>
</dbReference>
<keyword evidence="6 16" id="KW-0808">Transferase</keyword>
<dbReference type="GO" id="GO:0042276">
    <property type="term" value="P:error-prone translesion synthesis"/>
    <property type="evidence" value="ECO:0007669"/>
    <property type="project" value="TreeGrafter"/>
</dbReference>
<dbReference type="GO" id="GO:0000287">
    <property type="term" value="F:magnesium ion binding"/>
    <property type="evidence" value="ECO:0007669"/>
    <property type="project" value="UniProtKB-UniRule"/>
</dbReference>
<dbReference type="EMBL" id="VRTY01000066">
    <property type="protein sequence ID" value="TXK37025.1"/>
    <property type="molecule type" value="Genomic_DNA"/>
</dbReference>
<feature type="domain" description="UmuC" evidence="18">
    <location>
        <begin position="9"/>
        <end position="189"/>
    </location>
</feature>
<evidence type="ECO:0000256" key="9">
    <source>
        <dbReference type="ARBA" id="ARBA00022723"/>
    </source>
</evidence>
<evidence type="ECO:0000256" key="3">
    <source>
        <dbReference type="ARBA" id="ARBA00011245"/>
    </source>
</evidence>
<dbReference type="OrthoDB" id="9808813at2"/>
<reference evidence="19 20" key="1">
    <citation type="submission" date="2019-08" db="EMBL/GenBank/DDBJ databases">
        <authorList>
            <person name="Shi S."/>
        </authorList>
    </citation>
    <scope>NUCLEOTIDE SEQUENCE [LARGE SCALE GENOMIC DNA]</scope>
    <source>
        <strain evidence="19 20">GY10130</strain>
    </source>
</reference>
<evidence type="ECO:0000256" key="1">
    <source>
        <dbReference type="ARBA" id="ARBA00004496"/>
    </source>
</evidence>